<dbReference type="PROSITE" id="PS50181">
    <property type="entry name" value="FBOX"/>
    <property type="match status" value="1"/>
</dbReference>
<dbReference type="EMBL" id="JARIHO010000029">
    <property type="protein sequence ID" value="KAJ7337653.1"/>
    <property type="molecule type" value="Genomic_DNA"/>
</dbReference>
<name>A0AAD7ENL9_9AGAR</name>
<comment type="caution">
    <text evidence="2">The sequence shown here is derived from an EMBL/GenBank/DDBJ whole genome shotgun (WGS) entry which is preliminary data.</text>
</comment>
<dbReference type="InterPro" id="IPR001810">
    <property type="entry name" value="F-box_dom"/>
</dbReference>
<proteinExistence type="predicted"/>
<protein>
    <recommendedName>
        <fullName evidence="1">F-box domain-containing protein</fullName>
    </recommendedName>
</protein>
<evidence type="ECO:0000313" key="2">
    <source>
        <dbReference type="EMBL" id="KAJ7337653.1"/>
    </source>
</evidence>
<evidence type="ECO:0000313" key="3">
    <source>
        <dbReference type="Proteomes" id="UP001218218"/>
    </source>
</evidence>
<organism evidence="2 3">
    <name type="scientific">Mycena albidolilacea</name>
    <dbReference type="NCBI Taxonomy" id="1033008"/>
    <lineage>
        <taxon>Eukaryota</taxon>
        <taxon>Fungi</taxon>
        <taxon>Dikarya</taxon>
        <taxon>Basidiomycota</taxon>
        <taxon>Agaricomycotina</taxon>
        <taxon>Agaricomycetes</taxon>
        <taxon>Agaricomycetidae</taxon>
        <taxon>Agaricales</taxon>
        <taxon>Marasmiineae</taxon>
        <taxon>Mycenaceae</taxon>
        <taxon>Mycena</taxon>
    </lineage>
</organism>
<keyword evidence="3" id="KW-1185">Reference proteome</keyword>
<sequence length="642" mass="71050">METYIIRAGNGNQGVVTNRLQNEVASGNPWTRQSRAGIAARASNLRQHFAFDSLRKSMVSFLEALLADRTVSVFSARRTRLKFIDNIDVALEEVDAAYASIKAANRSPVKKTLNLLRRASIVQPVLHDENATVVSLAQGVSSGRRTLLSLHPSEILLLQRALRTRRNSLASVSALPTEVLTPILELCPTIAVDTPDFKTANFVRGVTLSHVCRRWREIALKRSTFWTHIVLSRPRWALEMLHRSRAAPLAVGADLGSVLPKQIAARDLVLAQLFRIRELRLHMAAQHIPAPLLLPAPVLETFHLHFPGLLEFVVPANLFAAEVPRLRHLSLQYCSLQWDSPLWVNLVSLELIHSPIHIDLLANMPHLRTLTLIESFLAMVGTGKPVPLDLEKLTLTGSSWLCASFLQATSVPQSRISLNMPYSATHLRFVWDALERHRAEAAEPDICGLAFADRPLVSGEGAVFEIGLISNQSGSGHYASPHYVVRLSGAGSPLPWRDDAIASLLTILSLDHVAALTLQCAGPRLVSALHLKHFRSVAVHRGAIVVFTSTLEGDPLMAAGDRFDPVGAAVHYRRLRKIMFHRIAFNGDSESERHMESILDWLAQRKRLFLAIEEIRLVGCTLTTADYGSLQELVGHVYVEDG</sequence>
<feature type="domain" description="F-box" evidence="1">
    <location>
        <begin position="169"/>
        <end position="229"/>
    </location>
</feature>
<evidence type="ECO:0000259" key="1">
    <source>
        <dbReference type="PROSITE" id="PS50181"/>
    </source>
</evidence>
<accession>A0AAD7ENL9</accession>
<dbReference type="Gene3D" id="1.20.1280.50">
    <property type="match status" value="1"/>
</dbReference>
<gene>
    <name evidence="2" type="ORF">DFH08DRAFT_939068</name>
</gene>
<reference evidence="2" key="1">
    <citation type="submission" date="2023-03" db="EMBL/GenBank/DDBJ databases">
        <title>Massive genome expansion in bonnet fungi (Mycena s.s.) driven by repeated elements and novel gene families across ecological guilds.</title>
        <authorList>
            <consortium name="Lawrence Berkeley National Laboratory"/>
            <person name="Harder C.B."/>
            <person name="Miyauchi S."/>
            <person name="Viragh M."/>
            <person name="Kuo A."/>
            <person name="Thoen E."/>
            <person name="Andreopoulos B."/>
            <person name="Lu D."/>
            <person name="Skrede I."/>
            <person name="Drula E."/>
            <person name="Henrissat B."/>
            <person name="Morin E."/>
            <person name="Kohler A."/>
            <person name="Barry K."/>
            <person name="LaButti K."/>
            <person name="Morin E."/>
            <person name="Salamov A."/>
            <person name="Lipzen A."/>
            <person name="Mereny Z."/>
            <person name="Hegedus B."/>
            <person name="Baldrian P."/>
            <person name="Stursova M."/>
            <person name="Weitz H."/>
            <person name="Taylor A."/>
            <person name="Grigoriev I.V."/>
            <person name="Nagy L.G."/>
            <person name="Martin F."/>
            <person name="Kauserud H."/>
        </authorList>
    </citation>
    <scope>NUCLEOTIDE SEQUENCE</scope>
    <source>
        <strain evidence="2">CBHHK002</strain>
    </source>
</reference>
<dbReference type="SUPFAM" id="SSF52058">
    <property type="entry name" value="L domain-like"/>
    <property type="match status" value="1"/>
</dbReference>
<dbReference type="AlphaFoldDB" id="A0AAD7ENL9"/>
<dbReference type="Proteomes" id="UP001218218">
    <property type="component" value="Unassembled WGS sequence"/>
</dbReference>